<protein>
    <submittedName>
        <fullName evidence="1">9320_t:CDS:1</fullName>
    </submittedName>
</protein>
<dbReference type="EMBL" id="CAJVPM010007106">
    <property type="protein sequence ID" value="CAG8542012.1"/>
    <property type="molecule type" value="Genomic_DNA"/>
</dbReference>
<dbReference type="Proteomes" id="UP000789860">
    <property type="component" value="Unassembled WGS sequence"/>
</dbReference>
<accession>A0ACA9LQ17</accession>
<evidence type="ECO:0000313" key="2">
    <source>
        <dbReference type="Proteomes" id="UP000789860"/>
    </source>
</evidence>
<organism evidence="1 2">
    <name type="scientific">Scutellospora calospora</name>
    <dbReference type="NCBI Taxonomy" id="85575"/>
    <lineage>
        <taxon>Eukaryota</taxon>
        <taxon>Fungi</taxon>
        <taxon>Fungi incertae sedis</taxon>
        <taxon>Mucoromycota</taxon>
        <taxon>Glomeromycotina</taxon>
        <taxon>Glomeromycetes</taxon>
        <taxon>Diversisporales</taxon>
        <taxon>Gigasporaceae</taxon>
        <taxon>Scutellospora</taxon>
    </lineage>
</organism>
<name>A0ACA9LQ17_9GLOM</name>
<evidence type="ECO:0000313" key="1">
    <source>
        <dbReference type="EMBL" id="CAG8542012.1"/>
    </source>
</evidence>
<reference evidence="1" key="1">
    <citation type="submission" date="2021-06" db="EMBL/GenBank/DDBJ databases">
        <authorList>
            <person name="Kallberg Y."/>
            <person name="Tangrot J."/>
            <person name="Rosling A."/>
        </authorList>
    </citation>
    <scope>NUCLEOTIDE SEQUENCE</scope>
    <source>
        <strain evidence="1">AU212A</strain>
    </source>
</reference>
<comment type="caution">
    <text evidence="1">The sequence shown here is derived from an EMBL/GenBank/DDBJ whole genome shotgun (WGS) entry which is preliminary data.</text>
</comment>
<keyword evidence="2" id="KW-1185">Reference proteome</keyword>
<gene>
    <name evidence="1" type="ORF">SCALOS_LOCUS4875</name>
</gene>
<sequence>MTYKIKKKFKKYWDIIIDYIIIAHVLNPRYKLDHLKAILIQVSKYSESDAELFVDNIQQKIISNRIKYSIAESLNVETVENNYSGTIEYELELYERKPLKNFSNNNKKEENKGILIWESLSYRFLILSRIAQDYLSIKLSSISSKRVFSKGSFIITNDRANISEKTVSSI</sequence>
<proteinExistence type="predicted"/>
<feature type="non-terminal residue" evidence="1">
    <location>
        <position position="170"/>
    </location>
</feature>